<dbReference type="EMBL" id="CAJOAZ010000354">
    <property type="protein sequence ID" value="CAF3625307.1"/>
    <property type="molecule type" value="Genomic_DNA"/>
</dbReference>
<evidence type="ECO:0000313" key="1">
    <source>
        <dbReference type="EMBL" id="CAF3625307.1"/>
    </source>
</evidence>
<sequence>MKQIISFVRSYLKIQEAKDENTDEAKMKELNDDHTWKETQCFAFGYNVASVDKEAKEIQSDIKEISNLAIATINNCLAPSSNSAILMGEGEIQQQLNKSAIKIDDTSLRMIVENISQLIHQHSGIFYKTVHRVNILEQQTSC</sequence>
<comment type="caution">
    <text evidence="1">The sequence shown here is derived from an EMBL/GenBank/DDBJ whole genome shotgun (WGS) entry which is preliminary data.</text>
</comment>
<dbReference type="Proteomes" id="UP000663844">
    <property type="component" value="Unassembled WGS sequence"/>
</dbReference>
<name>A0A818PQ12_9BILA</name>
<reference evidence="1" key="1">
    <citation type="submission" date="2021-02" db="EMBL/GenBank/DDBJ databases">
        <authorList>
            <person name="Nowell W R."/>
        </authorList>
    </citation>
    <scope>NUCLEOTIDE SEQUENCE</scope>
</reference>
<accession>A0A818PQ12</accession>
<gene>
    <name evidence="1" type="ORF">OXD698_LOCUS7650</name>
</gene>
<protein>
    <submittedName>
        <fullName evidence="1">Uncharacterized protein</fullName>
    </submittedName>
</protein>
<dbReference type="AlphaFoldDB" id="A0A818PQ12"/>
<proteinExistence type="predicted"/>
<evidence type="ECO:0000313" key="2">
    <source>
        <dbReference type="Proteomes" id="UP000663844"/>
    </source>
</evidence>
<organism evidence="1 2">
    <name type="scientific">Adineta steineri</name>
    <dbReference type="NCBI Taxonomy" id="433720"/>
    <lineage>
        <taxon>Eukaryota</taxon>
        <taxon>Metazoa</taxon>
        <taxon>Spiralia</taxon>
        <taxon>Gnathifera</taxon>
        <taxon>Rotifera</taxon>
        <taxon>Eurotatoria</taxon>
        <taxon>Bdelloidea</taxon>
        <taxon>Adinetida</taxon>
        <taxon>Adinetidae</taxon>
        <taxon>Adineta</taxon>
    </lineage>
</organism>